<accession>A0A7R8VDE8</accession>
<dbReference type="InterPro" id="IPR017920">
    <property type="entry name" value="COMM"/>
</dbReference>
<dbReference type="EMBL" id="OA564727">
    <property type="protein sequence ID" value="CAD7195372.1"/>
    <property type="molecule type" value="Genomic_DNA"/>
</dbReference>
<feature type="region of interest" description="Disordered" evidence="1">
    <location>
        <begin position="492"/>
        <end position="511"/>
    </location>
</feature>
<gene>
    <name evidence="4" type="ORF">TDIB3V08_LOCUS1756</name>
</gene>
<reference evidence="4" key="1">
    <citation type="submission" date="2020-11" db="EMBL/GenBank/DDBJ databases">
        <authorList>
            <person name="Tran Van P."/>
        </authorList>
    </citation>
    <scope>NUCLEOTIDE SEQUENCE</scope>
</reference>
<keyword evidence="2" id="KW-1133">Transmembrane helix</keyword>
<dbReference type="PROSITE" id="PS51269">
    <property type="entry name" value="COMM"/>
    <property type="match status" value="1"/>
</dbReference>
<dbReference type="AlphaFoldDB" id="A0A7R8VDE8"/>
<evidence type="ECO:0000313" key="4">
    <source>
        <dbReference type="EMBL" id="CAD7195372.1"/>
    </source>
</evidence>
<keyword evidence="2" id="KW-0472">Membrane</keyword>
<protein>
    <recommendedName>
        <fullName evidence="3">COMM domain-containing protein</fullName>
    </recommendedName>
</protein>
<evidence type="ECO:0000259" key="3">
    <source>
        <dbReference type="PROSITE" id="PS51269"/>
    </source>
</evidence>
<organism evidence="4">
    <name type="scientific">Timema douglasi</name>
    <name type="common">Walking stick</name>
    <dbReference type="NCBI Taxonomy" id="61478"/>
    <lineage>
        <taxon>Eukaryota</taxon>
        <taxon>Metazoa</taxon>
        <taxon>Ecdysozoa</taxon>
        <taxon>Arthropoda</taxon>
        <taxon>Hexapoda</taxon>
        <taxon>Insecta</taxon>
        <taxon>Pterygota</taxon>
        <taxon>Neoptera</taxon>
        <taxon>Polyneoptera</taxon>
        <taxon>Phasmatodea</taxon>
        <taxon>Timematodea</taxon>
        <taxon>Timematoidea</taxon>
        <taxon>Timematidae</taxon>
        <taxon>Timema</taxon>
    </lineage>
</organism>
<keyword evidence="2" id="KW-0812">Transmembrane</keyword>
<evidence type="ECO:0000256" key="2">
    <source>
        <dbReference type="SAM" id="Phobius"/>
    </source>
</evidence>
<sequence>MRVKKALLRFRQVLLPTRSGHAWQSAVQMGLIEVALRVTHSSLMSSDRMKPRSGDWAVSQTLDGEDVVSIREAKAATSSGTGVADLAYIYFAILLHIILFLNTQSLWLSVNDLVYVFRFWLGFDFNSRQLGNARRVKGERMDGMVSDLLQTVLQCQDIEQKVMENQNSSSSADTFSRGAEVNLSIGDGRLPNDADILPNEEDCSSDEEKLCDVDVEIKSLIEGFDSDEDSVPRAVKQLLPQSNTNLSSLVEVSHQECVFYHHAGKKGTKLMAYIIFLFRPMCVEKRSNLACMRNKVTFFLDFGTLGKTEGQSTTFSVNSVGAESFTAANLLMRFFSSALPTTFFHSLYTSKYRTYNMTLEDNCQIQATLQIVTCVWIHENIAQVSSGKRSKLSVSCLPFSMGNIVLCELAHKHQWATFEFNPVHRRALRGNDLSHCYWDARIQMEELQYAATSQIKMGKSTTTTLTQSLRPGDAPLITTSLATLTAREQLLAPSQESTSPTRDRHHAQCRPKTMTRVEEAIPWSIHICFYWLNASQRNYINAINGQCPSPPDKRVRQFRHTIVFALRLSDRMSAVLPVGPPRLLDFSCQTCSKSSVTDAGDTSVSCLLKMKIQNISSDVKDLPETSTVTLELQHSTLNTLLDGLGRIRDQLTSVAIKK</sequence>
<feature type="domain" description="COMM" evidence="3">
    <location>
        <begin position="582"/>
        <end position="655"/>
    </location>
</feature>
<evidence type="ECO:0000256" key="1">
    <source>
        <dbReference type="SAM" id="MobiDB-lite"/>
    </source>
</evidence>
<name>A0A7R8VDE8_TIMDO</name>
<proteinExistence type="predicted"/>
<feature type="transmembrane region" description="Helical" evidence="2">
    <location>
        <begin position="87"/>
        <end position="108"/>
    </location>
</feature>